<dbReference type="FunFam" id="3.30.1490.20:FF:000007">
    <property type="entry name" value="D-alanine--D-alanine ligase"/>
    <property type="match status" value="1"/>
</dbReference>
<dbReference type="NCBIfam" id="NF002528">
    <property type="entry name" value="PRK01966.1-4"/>
    <property type="match status" value="1"/>
</dbReference>
<keyword evidence="9" id="KW-0547">Nucleotide-binding</keyword>
<feature type="non-terminal residue" evidence="18">
    <location>
        <position position="272"/>
    </location>
</feature>
<dbReference type="InterPro" id="IPR016185">
    <property type="entry name" value="PreATP-grasp_dom_sf"/>
</dbReference>
<dbReference type="InterPro" id="IPR011127">
    <property type="entry name" value="Dala_Dala_lig_N"/>
</dbReference>
<keyword evidence="10" id="KW-0067">ATP-binding</keyword>
<evidence type="ECO:0000259" key="17">
    <source>
        <dbReference type="PROSITE" id="PS50975"/>
    </source>
</evidence>
<comment type="cofactor">
    <cofactor evidence="2">
        <name>Mg(2+)</name>
        <dbReference type="ChEBI" id="CHEBI:18420"/>
    </cofactor>
</comment>
<proteinExistence type="inferred from homology"/>
<evidence type="ECO:0000256" key="16">
    <source>
        <dbReference type="ARBA" id="ARBA00060592"/>
    </source>
</evidence>
<evidence type="ECO:0000256" key="10">
    <source>
        <dbReference type="ARBA" id="ARBA00022840"/>
    </source>
</evidence>
<evidence type="ECO:0000256" key="13">
    <source>
        <dbReference type="ARBA" id="ARBA00022984"/>
    </source>
</evidence>
<evidence type="ECO:0000256" key="11">
    <source>
        <dbReference type="ARBA" id="ARBA00022842"/>
    </source>
</evidence>
<evidence type="ECO:0000256" key="5">
    <source>
        <dbReference type="ARBA" id="ARBA00010871"/>
    </source>
</evidence>
<gene>
    <name evidence="18" type="ORF">MNBD_ACTINO01-2629</name>
</gene>
<dbReference type="NCBIfam" id="TIGR01205">
    <property type="entry name" value="D_ala_D_alaTIGR"/>
    <property type="match status" value="1"/>
</dbReference>
<keyword evidence="14" id="KW-0464">Manganese</keyword>
<dbReference type="Gene3D" id="3.30.470.20">
    <property type="entry name" value="ATP-grasp fold, B domain"/>
    <property type="match status" value="1"/>
</dbReference>
<evidence type="ECO:0000256" key="15">
    <source>
        <dbReference type="ARBA" id="ARBA00023316"/>
    </source>
</evidence>
<evidence type="ECO:0000256" key="12">
    <source>
        <dbReference type="ARBA" id="ARBA00022960"/>
    </source>
</evidence>
<dbReference type="GO" id="GO:0005524">
    <property type="term" value="F:ATP binding"/>
    <property type="evidence" value="ECO:0007669"/>
    <property type="project" value="UniProtKB-KW"/>
</dbReference>
<keyword evidence="7 18" id="KW-0436">Ligase</keyword>
<organism evidence="18">
    <name type="scientific">hydrothermal vent metagenome</name>
    <dbReference type="NCBI Taxonomy" id="652676"/>
    <lineage>
        <taxon>unclassified sequences</taxon>
        <taxon>metagenomes</taxon>
        <taxon>ecological metagenomes</taxon>
    </lineage>
</organism>
<feature type="domain" description="ATP-grasp" evidence="17">
    <location>
        <begin position="128"/>
        <end position="220"/>
    </location>
</feature>
<dbReference type="Gene3D" id="3.40.50.20">
    <property type="match status" value="1"/>
</dbReference>
<dbReference type="PIRSF" id="PIRSF039102">
    <property type="entry name" value="Ddl/VanB"/>
    <property type="match status" value="1"/>
</dbReference>
<comment type="cofactor">
    <cofactor evidence="1">
        <name>Mn(2+)</name>
        <dbReference type="ChEBI" id="CHEBI:29035"/>
    </cofactor>
</comment>
<dbReference type="Pfam" id="PF01820">
    <property type="entry name" value="Dala_Dala_lig_N"/>
    <property type="match status" value="1"/>
</dbReference>
<dbReference type="GO" id="GO:0046872">
    <property type="term" value="F:metal ion binding"/>
    <property type="evidence" value="ECO:0007669"/>
    <property type="project" value="UniProtKB-KW"/>
</dbReference>
<dbReference type="GO" id="GO:0071555">
    <property type="term" value="P:cell wall organization"/>
    <property type="evidence" value="ECO:0007669"/>
    <property type="project" value="UniProtKB-KW"/>
</dbReference>
<dbReference type="PROSITE" id="PS00843">
    <property type="entry name" value="DALA_DALA_LIGASE_1"/>
    <property type="match status" value="1"/>
</dbReference>
<keyword evidence="15" id="KW-0961">Cell wall biogenesis/degradation</keyword>
<dbReference type="EMBL" id="UOEI01000178">
    <property type="protein sequence ID" value="VAV96403.1"/>
    <property type="molecule type" value="Genomic_DNA"/>
</dbReference>
<dbReference type="Pfam" id="PF07478">
    <property type="entry name" value="Dala_Dala_lig_C"/>
    <property type="match status" value="1"/>
</dbReference>
<evidence type="ECO:0000256" key="6">
    <source>
        <dbReference type="ARBA" id="ARBA00022490"/>
    </source>
</evidence>
<dbReference type="GO" id="GO:0008360">
    <property type="term" value="P:regulation of cell shape"/>
    <property type="evidence" value="ECO:0007669"/>
    <property type="project" value="UniProtKB-KW"/>
</dbReference>
<keyword evidence="6" id="KW-0963">Cytoplasm</keyword>
<dbReference type="InterPro" id="IPR011095">
    <property type="entry name" value="Dala_Dala_lig_C"/>
</dbReference>
<evidence type="ECO:0000256" key="7">
    <source>
        <dbReference type="ARBA" id="ARBA00022598"/>
    </source>
</evidence>
<dbReference type="GO" id="GO:0005829">
    <property type="term" value="C:cytosol"/>
    <property type="evidence" value="ECO:0007669"/>
    <property type="project" value="TreeGrafter"/>
</dbReference>
<evidence type="ECO:0000256" key="3">
    <source>
        <dbReference type="ARBA" id="ARBA00004496"/>
    </source>
</evidence>
<dbReference type="Gene3D" id="3.30.1490.20">
    <property type="entry name" value="ATP-grasp fold, A domain"/>
    <property type="match status" value="1"/>
</dbReference>
<dbReference type="InterPro" id="IPR005905">
    <property type="entry name" value="D_ala_D_ala"/>
</dbReference>
<dbReference type="SUPFAM" id="SSF52440">
    <property type="entry name" value="PreATP-grasp domain"/>
    <property type="match status" value="1"/>
</dbReference>
<dbReference type="InterPro" id="IPR011761">
    <property type="entry name" value="ATP-grasp"/>
</dbReference>
<comment type="similarity">
    <text evidence="5">Belongs to the D-alanine--D-alanine ligase family.</text>
</comment>
<comment type="subcellular location">
    <subcellularLocation>
        <location evidence="3">Cytoplasm</location>
    </subcellularLocation>
</comment>
<dbReference type="InterPro" id="IPR000291">
    <property type="entry name" value="D-Ala_lig_Van_CS"/>
</dbReference>
<evidence type="ECO:0000256" key="9">
    <source>
        <dbReference type="ARBA" id="ARBA00022741"/>
    </source>
</evidence>
<reference evidence="18" key="1">
    <citation type="submission" date="2018-06" db="EMBL/GenBank/DDBJ databases">
        <authorList>
            <person name="Zhirakovskaya E."/>
        </authorList>
    </citation>
    <scope>NUCLEOTIDE SEQUENCE</scope>
</reference>
<dbReference type="PANTHER" id="PTHR23132">
    <property type="entry name" value="D-ALANINE--D-ALANINE LIGASE"/>
    <property type="match status" value="1"/>
</dbReference>
<evidence type="ECO:0000256" key="1">
    <source>
        <dbReference type="ARBA" id="ARBA00001936"/>
    </source>
</evidence>
<evidence type="ECO:0000256" key="14">
    <source>
        <dbReference type="ARBA" id="ARBA00023211"/>
    </source>
</evidence>
<dbReference type="GO" id="GO:0009252">
    <property type="term" value="P:peptidoglycan biosynthetic process"/>
    <property type="evidence" value="ECO:0007669"/>
    <property type="project" value="UniProtKB-KW"/>
</dbReference>
<dbReference type="PANTHER" id="PTHR23132:SF25">
    <property type="entry name" value="D-ALANINE--D-ALANINE LIGASE A"/>
    <property type="match status" value="1"/>
</dbReference>
<dbReference type="GO" id="GO:0008716">
    <property type="term" value="F:D-alanine-D-alanine ligase activity"/>
    <property type="evidence" value="ECO:0007669"/>
    <property type="project" value="UniProtKB-EC"/>
</dbReference>
<evidence type="ECO:0000313" key="18">
    <source>
        <dbReference type="EMBL" id="VAV96403.1"/>
    </source>
</evidence>
<dbReference type="InterPro" id="IPR013815">
    <property type="entry name" value="ATP_grasp_subdomain_1"/>
</dbReference>
<dbReference type="AlphaFoldDB" id="A0A3B0SJ96"/>
<name>A0A3B0SJ96_9ZZZZ</name>
<accession>A0A3B0SJ96</accession>
<dbReference type="PROSITE" id="PS50975">
    <property type="entry name" value="ATP_GRASP"/>
    <property type="match status" value="1"/>
</dbReference>
<evidence type="ECO:0000256" key="2">
    <source>
        <dbReference type="ARBA" id="ARBA00001946"/>
    </source>
</evidence>
<keyword evidence="11" id="KW-0460">Magnesium</keyword>
<evidence type="ECO:0000256" key="8">
    <source>
        <dbReference type="ARBA" id="ARBA00022723"/>
    </source>
</evidence>
<keyword evidence="13" id="KW-0573">Peptidoglycan synthesis</keyword>
<dbReference type="EC" id="6.3.2.4" evidence="18"/>
<keyword evidence="12" id="KW-0133">Cell shape</keyword>
<comment type="pathway">
    <text evidence="16">Glycan biosynthesis.</text>
</comment>
<comment type="pathway">
    <text evidence="4">Cell wall biogenesis; peptidoglycan biosynthesis.</text>
</comment>
<evidence type="ECO:0000256" key="4">
    <source>
        <dbReference type="ARBA" id="ARBA00004752"/>
    </source>
</evidence>
<protein>
    <submittedName>
        <fullName evidence="18">D-alanine--D-alanine ligase</fullName>
        <ecNumber evidence="18">6.3.2.4</ecNumber>
    </submittedName>
</protein>
<keyword evidence="8" id="KW-0479">Metal-binding</keyword>
<sequence>MAQVLLLFGGRSSEHEVSCASAVSVHDALIDSGHRVIPVGIDRDGSWYLADTSSRPFRAEGRSVQLSVPNGTLRVGSDEIEFDVAFPVLHGPYGEDGTVQGALETCGVAYAGCGVLGSALAMDKDLTKQIVASKGIATAPWLTVRRKEWDADPSVCLNEVSRALGYPVFVKPSAQGSSVGISRVSSDAELKEAVARAFRYDHKVVVEQAVTAREIEVGVLDGPISSVPGEVVVADGWYTYEAKYRDDSSSFEAPARLSNEASKRVRDLAEQI</sequence>
<dbReference type="SUPFAM" id="SSF56059">
    <property type="entry name" value="Glutathione synthetase ATP-binding domain-like"/>
    <property type="match status" value="1"/>
</dbReference>